<feature type="domain" description="MOFRL-associated" evidence="1">
    <location>
        <begin position="17"/>
        <end position="77"/>
    </location>
</feature>
<comment type="caution">
    <text evidence="2">The sequence shown here is derived from an EMBL/GenBank/DDBJ whole genome shotgun (WGS) entry which is preliminary data.</text>
</comment>
<feature type="non-terminal residue" evidence="2">
    <location>
        <position position="79"/>
    </location>
</feature>
<dbReference type="EMBL" id="AOIU01000048">
    <property type="protein sequence ID" value="ELZ20012.1"/>
    <property type="molecule type" value="Genomic_DNA"/>
</dbReference>
<dbReference type="RefSeq" id="WP_006886060.1">
    <property type="nucleotide sequence ID" value="NZ_AOIU01000048.1"/>
</dbReference>
<reference evidence="2 3" key="1">
    <citation type="journal article" date="2014" name="PLoS Genet.">
        <title>Phylogenetically driven sequencing of extremely halophilic archaea reveals strategies for static and dynamic osmo-response.</title>
        <authorList>
            <person name="Becker E.A."/>
            <person name="Seitzer P.M."/>
            <person name="Tritt A."/>
            <person name="Larsen D."/>
            <person name="Krusor M."/>
            <person name="Yao A.I."/>
            <person name="Wu D."/>
            <person name="Madern D."/>
            <person name="Eisen J.A."/>
            <person name="Darling A.E."/>
            <person name="Facciotti M.T."/>
        </authorList>
    </citation>
    <scope>NUCLEOTIDE SEQUENCE [LARGE SCALE GENOMIC DNA]</scope>
    <source>
        <strain evidence="2 3">2-9-1</strain>
    </source>
</reference>
<sequence length="79" mass="8019">MFSNRDALATDADRAAALDCIEAAIEAGSPETATRSAVGLDARTLTVADSTYDLDAYDDVVVVGAGKAAGGVARELESI</sequence>
<dbReference type="eggNOG" id="arCOG04170">
    <property type="taxonomic scope" value="Archaea"/>
</dbReference>
<dbReference type="AlphaFoldDB" id="M0CCE9"/>
<gene>
    <name evidence="2" type="ORF">C475_21979</name>
</gene>
<evidence type="ECO:0000313" key="2">
    <source>
        <dbReference type="EMBL" id="ELZ20012.1"/>
    </source>
</evidence>
<dbReference type="InterPro" id="IPR025286">
    <property type="entry name" value="MOFRL_assoc_dom"/>
</dbReference>
<dbReference type="SUPFAM" id="SSF82544">
    <property type="entry name" value="GckA/TtuD-like"/>
    <property type="match status" value="1"/>
</dbReference>
<dbReference type="OrthoDB" id="10741at2157"/>
<dbReference type="Pfam" id="PF13660">
    <property type="entry name" value="DUF4147"/>
    <property type="match status" value="1"/>
</dbReference>
<evidence type="ECO:0000259" key="1">
    <source>
        <dbReference type="Pfam" id="PF13660"/>
    </source>
</evidence>
<dbReference type="Proteomes" id="UP000011626">
    <property type="component" value="Unassembled WGS sequence"/>
</dbReference>
<dbReference type="Gene3D" id="3.40.50.10180">
    <property type="entry name" value="Glycerate kinase, MOFRL-like N-terminal domain"/>
    <property type="match status" value="1"/>
</dbReference>
<organism evidence="2 3">
    <name type="scientific">Halosimplex carlsbadense 2-9-1</name>
    <dbReference type="NCBI Taxonomy" id="797114"/>
    <lineage>
        <taxon>Archaea</taxon>
        <taxon>Methanobacteriati</taxon>
        <taxon>Methanobacteriota</taxon>
        <taxon>Stenosarchaea group</taxon>
        <taxon>Halobacteria</taxon>
        <taxon>Halobacteriales</taxon>
        <taxon>Haloarculaceae</taxon>
        <taxon>Halosimplex</taxon>
    </lineage>
</organism>
<accession>M0CCE9</accession>
<proteinExistence type="predicted"/>
<protein>
    <submittedName>
        <fullName evidence="2">Hydroxypyruvate reductase</fullName>
    </submittedName>
</protein>
<keyword evidence="2" id="KW-0670">Pyruvate</keyword>
<keyword evidence="3" id="KW-1185">Reference proteome</keyword>
<evidence type="ECO:0000313" key="3">
    <source>
        <dbReference type="Proteomes" id="UP000011626"/>
    </source>
</evidence>
<dbReference type="STRING" id="797114.C475_21979"/>
<dbReference type="InterPro" id="IPR038614">
    <property type="entry name" value="GK_N_sf"/>
</dbReference>
<name>M0CCE9_9EURY</name>